<dbReference type="Gene3D" id="3.20.20.30">
    <property type="entry name" value="Luciferase-like domain"/>
    <property type="match status" value="1"/>
</dbReference>
<keyword evidence="2" id="KW-0288">FMN</keyword>
<feature type="domain" description="Luciferase-like" evidence="5">
    <location>
        <begin position="21"/>
        <end position="225"/>
    </location>
</feature>
<dbReference type="InterPro" id="IPR011251">
    <property type="entry name" value="Luciferase-like_dom"/>
</dbReference>
<keyword evidence="4" id="KW-0503">Monooxygenase</keyword>
<dbReference type="RefSeq" id="WP_252442733.1">
    <property type="nucleotide sequence ID" value="NZ_JAGSOV010000056.1"/>
</dbReference>
<dbReference type="PANTHER" id="PTHR42847:SF4">
    <property type="entry name" value="ALKANESULFONATE MONOOXYGENASE-RELATED"/>
    <property type="match status" value="1"/>
</dbReference>
<reference evidence="6" key="1">
    <citation type="submission" date="2021-04" db="EMBL/GenBank/DDBJ databases">
        <title>Pseudonocardia sp. nov., isolated from sandy soil of mangrove forest.</title>
        <authorList>
            <person name="Zan Z."/>
            <person name="Huang R."/>
            <person name="Liu W."/>
        </authorList>
    </citation>
    <scope>NUCLEOTIDE SEQUENCE</scope>
    <source>
        <strain evidence="6">S2-4</strain>
    </source>
</reference>
<sequence length="286" mass="30423">MKVRIGIGLGQSSDEGAEAALAAVDRHGFDSLWVSEVLTSPAPDPLLTLASLAGRYPRRRLGATLVLPGRNPVRLAKSLATLDHMVGGRLLLTFVPGLAHGVERDAIGVPVAERGRAMDEALPALRRWWAGEEVDGVRVEPRPVQQPLEPWLAGIAPASLRRCGRLGDGWLGAFCTVDEAVEAKRLIDEAAAAAGREVDPEHFGMSIGYAHAEPDDARLAATAARAKARGVDPRELLPVGLDAVRGRVEAFVERGISKFVLRPVDARGTWDDELAALAAAVGDLQT</sequence>
<name>A0ABT1A6F7_9PSEU</name>
<evidence type="ECO:0000256" key="3">
    <source>
        <dbReference type="ARBA" id="ARBA00023002"/>
    </source>
</evidence>
<keyword evidence="1" id="KW-0285">Flavoprotein</keyword>
<keyword evidence="3" id="KW-0560">Oxidoreductase</keyword>
<dbReference type="EMBL" id="JAGSOV010000056">
    <property type="protein sequence ID" value="MCO1658600.1"/>
    <property type="molecule type" value="Genomic_DNA"/>
</dbReference>
<evidence type="ECO:0000313" key="7">
    <source>
        <dbReference type="Proteomes" id="UP001165283"/>
    </source>
</evidence>
<proteinExistence type="predicted"/>
<evidence type="ECO:0000313" key="6">
    <source>
        <dbReference type="EMBL" id="MCO1658600.1"/>
    </source>
</evidence>
<accession>A0ABT1A6F7</accession>
<dbReference type="Pfam" id="PF00296">
    <property type="entry name" value="Bac_luciferase"/>
    <property type="match status" value="1"/>
</dbReference>
<dbReference type="Proteomes" id="UP001165283">
    <property type="component" value="Unassembled WGS sequence"/>
</dbReference>
<evidence type="ECO:0000256" key="2">
    <source>
        <dbReference type="ARBA" id="ARBA00022643"/>
    </source>
</evidence>
<dbReference type="InterPro" id="IPR050172">
    <property type="entry name" value="SsuD_RutA_monooxygenase"/>
</dbReference>
<dbReference type="InterPro" id="IPR036661">
    <property type="entry name" value="Luciferase-like_sf"/>
</dbReference>
<evidence type="ECO:0000256" key="4">
    <source>
        <dbReference type="ARBA" id="ARBA00023033"/>
    </source>
</evidence>
<comment type="caution">
    <text evidence="6">The sequence shown here is derived from an EMBL/GenBank/DDBJ whole genome shotgun (WGS) entry which is preliminary data.</text>
</comment>
<gene>
    <name evidence="6" type="ORF">KDL28_26395</name>
</gene>
<keyword evidence="7" id="KW-1185">Reference proteome</keyword>
<dbReference type="PANTHER" id="PTHR42847">
    <property type="entry name" value="ALKANESULFONATE MONOOXYGENASE"/>
    <property type="match status" value="1"/>
</dbReference>
<organism evidence="6 7">
    <name type="scientific">Pseudonocardia humida</name>
    <dbReference type="NCBI Taxonomy" id="2800819"/>
    <lineage>
        <taxon>Bacteria</taxon>
        <taxon>Bacillati</taxon>
        <taxon>Actinomycetota</taxon>
        <taxon>Actinomycetes</taxon>
        <taxon>Pseudonocardiales</taxon>
        <taxon>Pseudonocardiaceae</taxon>
        <taxon>Pseudonocardia</taxon>
    </lineage>
</organism>
<evidence type="ECO:0000256" key="1">
    <source>
        <dbReference type="ARBA" id="ARBA00022630"/>
    </source>
</evidence>
<protein>
    <submittedName>
        <fullName evidence="6">LLM class flavin-dependent oxidoreductase</fullName>
    </submittedName>
</protein>
<evidence type="ECO:0000259" key="5">
    <source>
        <dbReference type="Pfam" id="PF00296"/>
    </source>
</evidence>
<dbReference type="SUPFAM" id="SSF51679">
    <property type="entry name" value="Bacterial luciferase-like"/>
    <property type="match status" value="1"/>
</dbReference>